<feature type="compositionally biased region" description="Basic and acidic residues" evidence="1">
    <location>
        <begin position="1"/>
        <end position="19"/>
    </location>
</feature>
<feature type="compositionally biased region" description="Polar residues" evidence="1">
    <location>
        <begin position="42"/>
        <end position="63"/>
    </location>
</feature>
<dbReference type="Pfam" id="PF10346">
    <property type="entry name" value="Con-6"/>
    <property type="match status" value="1"/>
</dbReference>
<dbReference type="InParanoid" id="A0A1Y1XGQ6"/>
<feature type="compositionally biased region" description="Basic and acidic residues" evidence="1">
    <location>
        <begin position="27"/>
        <end position="41"/>
    </location>
</feature>
<protein>
    <submittedName>
        <fullName evidence="2">Uncharacterized protein</fullName>
    </submittedName>
</protein>
<proteinExistence type="predicted"/>
<dbReference type="FunCoup" id="A0A1Y1XGQ6">
    <property type="interactions" value="552"/>
</dbReference>
<keyword evidence="3" id="KW-1185">Reference proteome</keyword>
<dbReference type="Proteomes" id="UP000193498">
    <property type="component" value="Unassembled WGS sequence"/>
</dbReference>
<comment type="caution">
    <text evidence="2">The sequence shown here is derived from an EMBL/GenBank/DDBJ whole genome shotgun (WGS) entry which is preliminary data.</text>
</comment>
<evidence type="ECO:0000313" key="3">
    <source>
        <dbReference type="Proteomes" id="UP000193498"/>
    </source>
</evidence>
<dbReference type="EMBL" id="MCFE01000600">
    <property type="protein sequence ID" value="ORX84921.1"/>
    <property type="molecule type" value="Genomic_DNA"/>
</dbReference>
<reference evidence="2 3" key="1">
    <citation type="submission" date="2016-07" db="EMBL/GenBank/DDBJ databases">
        <title>Pervasive Adenine N6-methylation of Active Genes in Fungi.</title>
        <authorList>
            <consortium name="DOE Joint Genome Institute"/>
            <person name="Mondo S.J."/>
            <person name="Dannebaum R.O."/>
            <person name="Kuo R.C."/>
            <person name="Labutti K."/>
            <person name="Haridas S."/>
            <person name="Kuo A."/>
            <person name="Salamov A."/>
            <person name="Ahrendt S.R."/>
            <person name="Lipzen A."/>
            <person name="Sullivan W."/>
            <person name="Andreopoulos W.B."/>
            <person name="Clum A."/>
            <person name="Lindquist E."/>
            <person name="Daum C."/>
            <person name="Ramamoorthy G.K."/>
            <person name="Gryganskyi A."/>
            <person name="Culley D."/>
            <person name="Magnuson J.K."/>
            <person name="James T.Y."/>
            <person name="O'Malley M.A."/>
            <person name="Stajich J.E."/>
            <person name="Spatafora J.W."/>
            <person name="Visel A."/>
            <person name="Grigoriev I.V."/>
        </authorList>
    </citation>
    <scope>NUCLEOTIDE SEQUENCE [LARGE SCALE GENOMIC DNA]</scope>
    <source>
        <strain evidence="2 3">CBS 931.73</strain>
    </source>
</reference>
<accession>A0A1Y1XGQ6</accession>
<evidence type="ECO:0000313" key="2">
    <source>
        <dbReference type="EMBL" id="ORX84921.1"/>
    </source>
</evidence>
<gene>
    <name evidence="2" type="ORF">K493DRAFT_360562</name>
</gene>
<feature type="compositionally biased region" description="Basic and acidic residues" evidence="1">
    <location>
        <begin position="115"/>
        <end position="150"/>
    </location>
</feature>
<dbReference type="InterPro" id="IPR018824">
    <property type="entry name" value="Conidiation-specific_6"/>
</dbReference>
<feature type="compositionally biased region" description="Polar residues" evidence="1">
    <location>
        <begin position="74"/>
        <end position="88"/>
    </location>
</feature>
<organism evidence="2 3">
    <name type="scientific">Basidiobolus meristosporus CBS 931.73</name>
    <dbReference type="NCBI Taxonomy" id="1314790"/>
    <lineage>
        <taxon>Eukaryota</taxon>
        <taxon>Fungi</taxon>
        <taxon>Fungi incertae sedis</taxon>
        <taxon>Zoopagomycota</taxon>
        <taxon>Entomophthoromycotina</taxon>
        <taxon>Basidiobolomycetes</taxon>
        <taxon>Basidiobolales</taxon>
        <taxon>Basidiobolaceae</taxon>
        <taxon>Basidiobolus</taxon>
    </lineage>
</organism>
<sequence>MWKNKRQYDASREDAKEPVVEVLSKGKNAELGEEPIPHNEGTRANQGNPPNEQYTETCPNSSHGADRGIEEDNNPSCQPDSPTKTKQGTMEYEGKNPGNVEGGLKAAAHNPNVSAEKHQESLEKASQIHEERTGKPLEGQTIEKESKDSK</sequence>
<dbReference type="AlphaFoldDB" id="A0A1Y1XGQ6"/>
<name>A0A1Y1XGQ6_9FUNG</name>
<feature type="region of interest" description="Disordered" evidence="1">
    <location>
        <begin position="1"/>
        <end position="150"/>
    </location>
</feature>
<evidence type="ECO:0000256" key="1">
    <source>
        <dbReference type="SAM" id="MobiDB-lite"/>
    </source>
</evidence>